<protein>
    <submittedName>
        <fullName evidence="1">Uncharacterized protein</fullName>
    </submittedName>
</protein>
<comment type="caution">
    <text evidence="1">The sequence shown here is derived from an EMBL/GenBank/DDBJ whole genome shotgun (WGS) entry which is preliminary data.</text>
</comment>
<reference evidence="1 2" key="2">
    <citation type="submission" date="2013-04" db="EMBL/GenBank/DDBJ databases">
        <authorList>
            <person name="Fiebig A."/>
            <person name="Pradella S."/>
            <person name="Wagner-Doebler I."/>
        </authorList>
    </citation>
    <scope>NUCLEOTIDE SEQUENCE [LARGE SCALE GENOMIC DNA]</scope>
    <source>
        <strain evidence="2">DSM 17067 / NCIMB 14079 / DFL-11</strain>
    </source>
</reference>
<accession>A0A5E8GV90</accession>
<dbReference type="RefSeq" id="WP_008189701.1">
    <property type="nucleotide sequence ID" value="NZ_CM011002.1"/>
</dbReference>
<name>A0A5E8GV90_ROSAD</name>
<dbReference type="Proteomes" id="UP000004703">
    <property type="component" value="Chromosome"/>
</dbReference>
<proteinExistence type="predicted"/>
<evidence type="ECO:0000313" key="1">
    <source>
        <dbReference type="EMBL" id="EEE43476.1"/>
    </source>
</evidence>
<dbReference type="EMBL" id="ACCU02000003">
    <property type="protein sequence ID" value="EEE43476.1"/>
    <property type="molecule type" value="Genomic_DNA"/>
</dbReference>
<dbReference type="AlphaFoldDB" id="A0A5E8GV90"/>
<sequence>MTKIANRTDDIADICSALQALPNRLGPGVESWSTWTTEVRRTLTALGHAKGYYVAGDVGIGSDWGEWGFDLCWRNYGVGYAKGAKLKGTSLLSVPLACESEWGDWGAVEDDFEKLLQCSADIRLMISAPKDQAEMDSWNENLIRGIKKYRRGAWSDLYVLGSFPSSPWGFFYVVVNGSGEVLGEVAPESLAPESLADC</sequence>
<evidence type="ECO:0000313" key="2">
    <source>
        <dbReference type="Proteomes" id="UP000004703"/>
    </source>
</evidence>
<organism evidence="1 2">
    <name type="scientific">Roseibium alexandrii (strain DSM 17067 / NCIMB 14079 / DFL-11)</name>
    <name type="common">Labrenzia alexandrii</name>
    <dbReference type="NCBI Taxonomy" id="244592"/>
    <lineage>
        <taxon>Bacteria</taxon>
        <taxon>Pseudomonadati</taxon>
        <taxon>Pseudomonadota</taxon>
        <taxon>Alphaproteobacteria</taxon>
        <taxon>Hyphomicrobiales</taxon>
        <taxon>Stappiaceae</taxon>
        <taxon>Roseibium</taxon>
    </lineage>
</organism>
<gene>
    <name evidence="1" type="ORF">SADFL11_762</name>
</gene>
<reference evidence="1 2" key="1">
    <citation type="submission" date="2008-01" db="EMBL/GenBank/DDBJ databases">
        <authorList>
            <person name="Wagner-Dobler I."/>
            <person name="Ferriera S."/>
            <person name="Johnson J."/>
            <person name="Kravitz S."/>
            <person name="Beeson K."/>
            <person name="Sutton G."/>
            <person name="Rogers Y.-H."/>
            <person name="Friedman R."/>
            <person name="Frazier M."/>
            <person name="Venter J.C."/>
        </authorList>
    </citation>
    <scope>NUCLEOTIDE SEQUENCE [LARGE SCALE GENOMIC DNA]</scope>
    <source>
        <strain evidence="2">DSM 17067 / NCIMB 14079 / DFL-11</strain>
    </source>
</reference>